<dbReference type="InterPro" id="IPR010067">
    <property type="entry name" value="ABC_SsuA_sub-bd"/>
</dbReference>
<evidence type="ECO:0000256" key="4">
    <source>
        <dbReference type="ARBA" id="ARBA00022729"/>
    </source>
</evidence>
<dbReference type="OrthoDB" id="286202at2"/>
<dbReference type="Gene3D" id="3.40.190.10">
    <property type="entry name" value="Periplasmic binding protein-like II"/>
    <property type="match status" value="2"/>
</dbReference>
<dbReference type="PROSITE" id="PS51257">
    <property type="entry name" value="PROKAR_LIPOPROTEIN"/>
    <property type="match status" value="1"/>
</dbReference>
<comment type="caution">
    <text evidence="8">The sequence shown here is derived from an EMBL/GenBank/DDBJ whole genome shotgun (WGS) entry which is preliminary data.</text>
</comment>
<evidence type="ECO:0000256" key="6">
    <source>
        <dbReference type="ARBA" id="ARBA00070228"/>
    </source>
</evidence>
<evidence type="ECO:0000313" key="8">
    <source>
        <dbReference type="EMBL" id="TCP63630.1"/>
    </source>
</evidence>
<evidence type="ECO:0000256" key="5">
    <source>
        <dbReference type="ARBA" id="ARBA00055538"/>
    </source>
</evidence>
<feature type="domain" description="Solute-binding protein family 3/N-terminal" evidence="7">
    <location>
        <begin position="44"/>
        <end position="278"/>
    </location>
</feature>
<protein>
    <recommendedName>
        <fullName evidence="6">Putative aliphatic sulfonates-binding protein</fullName>
    </recommendedName>
</protein>
<dbReference type="GO" id="GO:0042626">
    <property type="term" value="F:ATPase-coupled transmembrane transporter activity"/>
    <property type="evidence" value="ECO:0007669"/>
    <property type="project" value="InterPro"/>
</dbReference>
<keyword evidence="9" id="KW-1185">Reference proteome</keyword>
<gene>
    <name evidence="8" type="ORF">EDD73_11755</name>
</gene>
<dbReference type="GO" id="GO:0042597">
    <property type="term" value="C:periplasmic space"/>
    <property type="evidence" value="ECO:0007669"/>
    <property type="project" value="UniProtKB-SubCell"/>
</dbReference>
<comment type="similarity">
    <text evidence="2">Belongs to the bacterial solute-binding protein SsuA/TauA family.</text>
</comment>
<dbReference type="GO" id="GO:0016020">
    <property type="term" value="C:membrane"/>
    <property type="evidence" value="ECO:0007669"/>
    <property type="project" value="InterPro"/>
</dbReference>
<dbReference type="AlphaFoldDB" id="A0A4R2RIL2"/>
<evidence type="ECO:0000256" key="3">
    <source>
        <dbReference type="ARBA" id="ARBA00022448"/>
    </source>
</evidence>
<evidence type="ECO:0000256" key="2">
    <source>
        <dbReference type="ARBA" id="ARBA00010742"/>
    </source>
</evidence>
<dbReference type="PANTHER" id="PTHR30024">
    <property type="entry name" value="ALIPHATIC SULFONATES-BINDING PROTEIN-RELATED"/>
    <property type="match status" value="1"/>
</dbReference>
<dbReference type="FunFam" id="3.40.190.10:FF:000050">
    <property type="entry name" value="Sulfonate ABC transporter substrate-binding protein"/>
    <property type="match status" value="1"/>
</dbReference>
<dbReference type="SUPFAM" id="SSF53850">
    <property type="entry name" value="Periplasmic binding protein-like II"/>
    <property type="match status" value="1"/>
</dbReference>
<keyword evidence="3" id="KW-0813">Transport</keyword>
<dbReference type="EMBL" id="SLXT01000017">
    <property type="protein sequence ID" value="TCP63630.1"/>
    <property type="molecule type" value="Genomic_DNA"/>
</dbReference>
<dbReference type="InterPro" id="IPR015168">
    <property type="entry name" value="SsuA/THI5"/>
</dbReference>
<evidence type="ECO:0000313" key="9">
    <source>
        <dbReference type="Proteomes" id="UP000294813"/>
    </source>
</evidence>
<proteinExistence type="inferred from homology"/>
<reference evidence="8 9" key="1">
    <citation type="submission" date="2019-03" db="EMBL/GenBank/DDBJ databases">
        <title>Genomic Encyclopedia of Type Strains, Phase IV (KMG-IV): sequencing the most valuable type-strain genomes for metagenomic binning, comparative biology and taxonomic classification.</title>
        <authorList>
            <person name="Goeker M."/>
        </authorList>
    </citation>
    <scope>NUCLEOTIDE SEQUENCE [LARGE SCALE GENOMIC DNA]</scope>
    <source>
        <strain evidence="8 9">DSM 11170</strain>
    </source>
</reference>
<dbReference type="NCBIfam" id="TIGR01728">
    <property type="entry name" value="SsuA_fam"/>
    <property type="match status" value="1"/>
</dbReference>
<evidence type="ECO:0000256" key="1">
    <source>
        <dbReference type="ARBA" id="ARBA00004418"/>
    </source>
</evidence>
<accession>A0A4R2RIL2</accession>
<dbReference type="Pfam" id="PF09084">
    <property type="entry name" value="NMT1"/>
    <property type="match status" value="1"/>
</dbReference>
<evidence type="ECO:0000259" key="7">
    <source>
        <dbReference type="SMART" id="SM00062"/>
    </source>
</evidence>
<keyword evidence="4" id="KW-0732">Signal</keyword>
<comment type="subcellular location">
    <subcellularLocation>
        <location evidence="1">Periplasm</location>
    </subcellularLocation>
</comment>
<sequence>MKNIRLLTFLILMTVVSTFMIGCGSNASKSNETNAPATEGNAKEVRLAYVPLPHYSPLLIAKQNGWIEESLKPLNVNVKWNSFSIGPLVSESFAAGGQDVGVMGDFPAIIGRSANVDTRIVGITSTSPQSLALVVPKNSSITSPADLKGKKVATTKGSYGQYLLSQLLESKGLTVNDIKFIHMSMDDVKSALLTGDIDAGVIWDPLLTILEDQNAIRIIADGTGYYQGIAVMIADHKFAAANPKVVTAILAAYERGAQFIKSNPTEAKDLVAKEVKIPPAQLAKIIDRFNYQPAITPEITEELKKSEAFMAKNQIIKNSVDIDKFVDKSYFLLQ</sequence>
<comment type="function">
    <text evidence="5">Part of a binding-protein-dependent transport system for aliphatic sulfonates. Putative binding protein.</text>
</comment>
<organism evidence="8 9">
    <name type="scientific">Heliophilum fasciatum</name>
    <dbReference type="NCBI Taxonomy" id="35700"/>
    <lineage>
        <taxon>Bacteria</taxon>
        <taxon>Bacillati</taxon>
        <taxon>Bacillota</taxon>
        <taxon>Clostridia</taxon>
        <taxon>Eubacteriales</taxon>
        <taxon>Heliobacteriaceae</taxon>
        <taxon>Heliophilum</taxon>
    </lineage>
</organism>
<dbReference type="InterPro" id="IPR001638">
    <property type="entry name" value="Solute-binding_3/MltF_N"/>
</dbReference>
<dbReference type="RefSeq" id="WP_131919607.1">
    <property type="nucleotide sequence ID" value="NZ_JAOQNU010000016.1"/>
</dbReference>
<dbReference type="Proteomes" id="UP000294813">
    <property type="component" value="Unassembled WGS sequence"/>
</dbReference>
<name>A0A4R2RIL2_9FIRM</name>
<dbReference type="PANTHER" id="PTHR30024:SF42">
    <property type="entry name" value="ALIPHATIC SULFONATES-BINDING PROTEIN-RELATED"/>
    <property type="match status" value="1"/>
</dbReference>
<dbReference type="SMART" id="SM00062">
    <property type="entry name" value="PBPb"/>
    <property type="match status" value="1"/>
</dbReference>